<dbReference type="SMART" id="SM00388">
    <property type="entry name" value="HisKA"/>
    <property type="match status" value="1"/>
</dbReference>
<dbReference type="SMART" id="SM00304">
    <property type="entry name" value="HAMP"/>
    <property type="match status" value="1"/>
</dbReference>
<dbReference type="InterPro" id="IPR003660">
    <property type="entry name" value="HAMP_dom"/>
</dbReference>
<keyword evidence="9" id="KW-0547">Nucleotide-binding</keyword>
<dbReference type="Gene3D" id="1.10.287.130">
    <property type="match status" value="1"/>
</dbReference>
<comment type="catalytic activity">
    <reaction evidence="1">
        <text>ATP + protein L-histidine = ADP + protein N-phospho-L-histidine.</text>
        <dbReference type="EC" id="2.7.13.3"/>
    </reaction>
</comment>
<evidence type="ECO:0000256" key="2">
    <source>
        <dbReference type="ARBA" id="ARBA00004429"/>
    </source>
</evidence>
<keyword evidence="11" id="KW-0067">ATP-binding</keyword>
<comment type="caution">
    <text evidence="18">The sequence shown here is derived from an EMBL/GenBank/DDBJ whole genome shotgun (WGS) entry which is preliminary data.</text>
</comment>
<evidence type="ECO:0000256" key="11">
    <source>
        <dbReference type="ARBA" id="ARBA00022840"/>
    </source>
</evidence>
<protein>
    <recommendedName>
        <fullName evidence="3">histidine kinase</fullName>
        <ecNumber evidence="3">2.7.13.3</ecNumber>
    </recommendedName>
</protein>
<comment type="subcellular location">
    <subcellularLocation>
        <location evidence="2">Cell inner membrane</location>
        <topology evidence="2">Multi-pass membrane protein</topology>
    </subcellularLocation>
</comment>
<dbReference type="Proteomes" id="UP000823786">
    <property type="component" value="Unassembled WGS sequence"/>
</dbReference>
<evidence type="ECO:0000256" key="10">
    <source>
        <dbReference type="ARBA" id="ARBA00022777"/>
    </source>
</evidence>
<dbReference type="SMART" id="SM00387">
    <property type="entry name" value="HATPase_c"/>
    <property type="match status" value="1"/>
</dbReference>
<dbReference type="InterPro" id="IPR036097">
    <property type="entry name" value="HisK_dim/P_sf"/>
</dbReference>
<dbReference type="PROSITE" id="PS50885">
    <property type="entry name" value="HAMP"/>
    <property type="match status" value="1"/>
</dbReference>
<keyword evidence="13" id="KW-0902">Two-component regulatory system</keyword>
<dbReference type="Pfam" id="PF02518">
    <property type="entry name" value="HATPase_c"/>
    <property type="match status" value="1"/>
</dbReference>
<evidence type="ECO:0000256" key="1">
    <source>
        <dbReference type="ARBA" id="ARBA00000085"/>
    </source>
</evidence>
<dbReference type="InterPro" id="IPR050980">
    <property type="entry name" value="2C_sensor_his_kinase"/>
</dbReference>
<dbReference type="Gene3D" id="3.30.565.10">
    <property type="entry name" value="Histidine kinase-like ATPase, C-terminal domain"/>
    <property type="match status" value="1"/>
</dbReference>
<dbReference type="GO" id="GO:0016301">
    <property type="term" value="F:kinase activity"/>
    <property type="evidence" value="ECO:0007669"/>
    <property type="project" value="UniProtKB-KW"/>
</dbReference>
<sequence length="443" mass="48965">MKNLRRASIQKQILVLAIFLVVLVSLVATFTEPFIYGRHDRGFQNGLFAGRAEKVLEQFERTKSVPEENAVLAFAASSGISVKKQSLDLFNDGQENMISPTELVARVRILLDDNVFAAFHRFIVGQTHPDFLVVKVNPQNALIFEMPVFPPSLWFAPAFASGLLKIVIPLLLLGYLSSWLITKPLRRFAAAAQRASMEEGSDEPFSADGASEIRSLAKSLNVMRNRIQSMVDYRTRVLSAVGHDLRTPLTRLRMRAERSSEPELRRLMLTDIETLVFMIDECLAYFNDPSVAEKDRKVDLSSLLQTIATDFSDTGINVIYSGPRRLAYVCKPQALTRALSNLIDNGSRYATQIEIVLSHGEEGGVQIRVCDNGPGLTDELKAKVLQPFFKADESRQIGVKGGLGLGLTIAQGIVIKGHKGRFTLLDRIPNGLIVAIDLPAVSG</sequence>
<gene>
    <name evidence="18" type="ORF">J2Z75_003972</name>
</gene>
<dbReference type="InterPro" id="IPR005467">
    <property type="entry name" value="His_kinase_dom"/>
</dbReference>
<dbReference type="SUPFAM" id="SSF55874">
    <property type="entry name" value="ATPase domain of HSP90 chaperone/DNA topoisomerase II/histidine kinase"/>
    <property type="match status" value="1"/>
</dbReference>
<organism evidence="18 19">
    <name type="scientific">Rhizobium herbae</name>
    <dbReference type="NCBI Taxonomy" id="508661"/>
    <lineage>
        <taxon>Bacteria</taxon>
        <taxon>Pseudomonadati</taxon>
        <taxon>Pseudomonadota</taxon>
        <taxon>Alphaproteobacteria</taxon>
        <taxon>Hyphomicrobiales</taxon>
        <taxon>Rhizobiaceae</taxon>
        <taxon>Rhizobium/Agrobacterium group</taxon>
        <taxon>Rhizobium</taxon>
    </lineage>
</organism>
<evidence type="ECO:0000256" key="7">
    <source>
        <dbReference type="ARBA" id="ARBA00022679"/>
    </source>
</evidence>
<evidence type="ECO:0000313" key="19">
    <source>
        <dbReference type="Proteomes" id="UP000823786"/>
    </source>
</evidence>
<evidence type="ECO:0000256" key="5">
    <source>
        <dbReference type="ARBA" id="ARBA00022519"/>
    </source>
</evidence>
<evidence type="ECO:0000313" key="18">
    <source>
        <dbReference type="EMBL" id="MBP1860451.1"/>
    </source>
</evidence>
<keyword evidence="8 15" id="KW-0812">Transmembrane</keyword>
<dbReference type="EC" id="2.7.13.3" evidence="3"/>
<evidence type="ECO:0000256" key="14">
    <source>
        <dbReference type="ARBA" id="ARBA00023136"/>
    </source>
</evidence>
<keyword evidence="7" id="KW-0808">Transferase</keyword>
<dbReference type="InterPro" id="IPR003594">
    <property type="entry name" value="HATPase_dom"/>
</dbReference>
<dbReference type="InterPro" id="IPR036890">
    <property type="entry name" value="HATPase_C_sf"/>
</dbReference>
<dbReference type="RefSeq" id="WP_209854448.1">
    <property type="nucleotide sequence ID" value="NZ_JAGGJV010000007.1"/>
</dbReference>
<accession>A0ABS4ERM9</accession>
<dbReference type="PANTHER" id="PTHR44936">
    <property type="entry name" value="SENSOR PROTEIN CREC"/>
    <property type="match status" value="1"/>
</dbReference>
<evidence type="ECO:0000259" key="16">
    <source>
        <dbReference type="PROSITE" id="PS50109"/>
    </source>
</evidence>
<feature type="domain" description="Histidine kinase" evidence="16">
    <location>
        <begin position="240"/>
        <end position="442"/>
    </location>
</feature>
<dbReference type="SUPFAM" id="SSF47384">
    <property type="entry name" value="Homodimeric domain of signal transducing histidine kinase"/>
    <property type="match status" value="1"/>
</dbReference>
<dbReference type="PANTHER" id="PTHR44936:SF5">
    <property type="entry name" value="SENSOR HISTIDINE KINASE ENVZ"/>
    <property type="match status" value="1"/>
</dbReference>
<keyword evidence="5" id="KW-0997">Cell inner membrane</keyword>
<keyword evidence="6" id="KW-0597">Phosphoprotein</keyword>
<reference evidence="18 19" key="1">
    <citation type="submission" date="2021-03" db="EMBL/GenBank/DDBJ databases">
        <title>Genomic Encyclopedia of Type Strains, Phase IV (KMG-IV): sequencing the most valuable type-strain genomes for metagenomic binning, comparative biology and taxonomic classification.</title>
        <authorList>
            <person name="Goeker M."/>
        </authorList>
    </citation>
    <scope>NUCLEOTIDE SEQUENCE [LARGE SCALE GENOMIC DNA]</scope>
    <source>
        <strain evidence="18 19">DSM 26427</strain>
    </source>
</reference>
<evidence type="ECO:0000256" key="15">
    <source>
        <dbReference type="SAM" id="Phobius"/>
    </source>
</evidence>
<evidence type="ECO:0000256" key="13">
    <source>
        <dbReference type="ARBA" id="ARBA00023012"/>
    </source>
</evidence>
<name>A0ABS4ERM9_9HYPH</name>
<keyword evidence="10 18" id="KW-0418">Kinase</keyword>
<dbReference type="EMBL" id="JAGGJV010000007">
    <property type="protein sequence ID" value="MBP1860451.1"/>
    <property type="molecule type" value="Genomic_DNA"/>
</dbReference>
<evidence type="ECO:0000256" key="3">
    <source>
        <dbReference type="ARBA" id="ARBA00012438"/>
    </source>
</evidence>
<dbReference type="PRINTS" id="PR00344">
    <property type="entry name" value="BCTRLSENSOR"/>
</dbReference>
<dbReference type="PROSITE" id="PS50109">
    <property type="entry name" value="HIS_KIN"/>
    <property type="match status" value="1"/>
</dbReference>
<feature type="domain" description="HAMP" evidence="17">
    <location>
        <begin position="179"/>
        <end position="232"/>
    </location>
</feature>
<keyword evidence="19" id="KW-1185">Reference proteome</keyword>
<evidence type="ECO:0000256" key="6">
    <source>
        <dbReference type="ARBA" id="ARBA00022553"/>
    </source>
</evidence>
<dbReference type="InterPro" id="IPR003661">
    <property type="entry name" value="HisK_dim/P_dom"/>
</dbReference>
<evidence type="ECO:0000256" key="9">
    <source>
        <dbReference type="ARBA" id="ARBA00022741"/>
    </source>
</evidence>
<keyword evidence="4" id="KW-1003">Cell membrane</keyword>
<evidence type="ECO:0000256" key="8">
    <source>
        <dbReference type="ARBA" id="ARBA00022692"/>
    </source>
</evidence>
<evidence type="ECO:0000256" key="12">
    <source>
        <dbReference type="ARBA" id="ARBA00022989"/>
    </source>
</evidence>
<dbReference type="Pfam" id="PF00672">
    <property type="entry name" value="HAMP"/>
    <property type="match status" value="1"/>
</dbReference>
<evidence type="ECO:0000256" key="4">
    <source>
        <dbReference type="ARBA" id="ARBA00022475"/>
    </source>
</evidence>
<dbReference type="SUPFAM" id="SSF158472">
    <property type="entry name" value="HAMP domain-like"/>
    <property type="match status" value="1"/>
</dbReference>
<keyword evidence="12 15" id="KW-1133">Transmembrane helix</keyword>
<keyword evidence="14 15" id="KW-0472">Membrane</keyword>
<proteinExistence type="predicted"/>
<feature type="transmembrane region" description="Helical" evidence="15">
    <location>
        <begin position="154"/>
        <end position="176"/>
    </location>
</feature>
<dbReference type="CDD" id="cd00082">
    <property type="entry name" value="HisKA"/>
    <property type="match status" value="1"/>
</dbReference>
<dbReference type="InterPro" id="IPR004358">
    <property type="entry name" value="Sig_transdc_His_kin-like_C"/>
</dbReference>
<evidence type="ECO:0000259" key="17">
    <source>
        <dbReference type="PROSITE" id="PS50885"/>
    </source>
</evidence>